<dbReference type="GO" id="GO:0005524">
    <property type="term" value="F:ATP binding"/>
    <property type="evidence" value="ECO:0007669"/>
    <property type="project" value="UniProtKB-KW"/>
</dbReference>
<dbReference type="GO" id="GO:0006310">
    <property type="term" value="P:DNA recombination"/>
    <property type="evidence" value="ECO:0007669"/>
    <property type="project" value="UniProtKB-KW"/>
</dbReference>
<dbReference type="Proteomes" id="UP000691718">
    <property type="component" value="Unassembled WGS sequence"/>
</dbReference>
<dbReference type="PANTHER" id="PTHR10492:SF57">
    <property type="entry name" value="ATP-DEPENDENT DNA HELICASE"/>
    <property type="match status" value="1"/>
</dbReference>
<dbReference type="AlphaFoldDB" id="A0A8S3YCT5"/>
<dbReference type="GO" id="GO:0006281">
    <property type="term" value="P:DNA repair"/>
    <property type="evidence" value="ECO:0007669"/>
    <property type="project" value="UniProtKB-KW"/>
</dbReference>
<dbReference type="GO" id="GO:0043139">
    <property type="term" value="F:5'-3' DNA helicase activity"/>
    <property type="evidence" value="ECO:0007669"/>
    <property type="project" value="UniProtKB-EC"/>
</dbReference>
<evidence type="ECO:0000313" key="4">
    <source>
        <dbReference type="Proteomes" id="UP000691718"/>
    </source>
</evidence>
<evidence type="ECO:0000256" key="1">
    <source>
        <dbReference type="RuleBase" id="RU363044"/>
    </source>
</evidence>
<keyword evidence="1" id="KW-0347">Helicase</keyword>
<dbReference type="GO" id="GO:0000723">
    <property type="term" value="P:telomere maintenance"/>
    <property type="evidence" value="ECO:0007669"/>
    <property type="project" value="InterPro"/>
</dbReference>
<dbReference type="OrthoDB" id="272985at2759"/>
<feature type="domain" description="DNA helicase Pif1-like DEAD-box helicase" evidence="2">
    <location>
        <begin position="106"/>
        <end position="235"/>
    </location>
</feature>
<dbReference type="Pfam" id="PF05970">
    <property type="entry name" value="PIF1"/>
    <property type="match status" value="1"/>
</dbReference>
<name>A0A8S3YCT5_PARAO</name>
<dbReference type="EC" id="5.6.2.3" evidence="1"/>
<reference evidence="3" key="1">
    <citation type="submission" date="2021-04" db="EMBL/GenBank/DDBJ databases">
        <authorList>
            <person name="Tunstrom K."/>
        </authorList>
    </citation>
    <scope>NUCLEOTIDE SEQUENCE</scope>
</reference>
<dbReference type="InterPro" id="IPR010285">
    <property type="entry name" value="DNA_helicase_pif1-like_DEAD"/>
</dbReference>
<sequence length="252" mass="27957">MSHVDITFIGRCLKTLNGSEGLASGSQEFAVCESLVGFTIVIAKKLNTEATEGRNFQYWVQNFDFEDIDNYGLEDSQENLNTDESAVLGEQMYQLLKGKEIEIVNSILDLKCFFIDGPGGTGKTFIYKTLYYMLTGKRYRVKCMAFTGIASILLPNGRTFHKTFGLKVPLTPDSVSSIVPNSSKARHLAEIDIFLMDEAPMLPKYGLQNIDQLLRSIGNSDLPFVGKVIVLGGDSACRNVCLYSRVRVGLSY</sequence>
<gene>
    <name evidence="3" type="ORF">PAPOLLO_LOCUS28244</name>
</gene>
<evidence type="ECO:0000259" key="2">
    <source>
        <dbReference type="Pfam" id="PF05970"/>
    </source>
</evidence>
<keyword evidence="1" id="KW-0234">DNA repair</keyword>
<protein>
    <recommendedName>
        <fullName evidence="1">ATP-dependent DNA helicase</fullName>
        <ecNumber evidence="1">5.6.2.3</ecNumber>
    </recommendedName>
</protein>
<dbReference type="GO" id="GO:0016787">
    <property type="term" value="F:hydrolase activity"/>
    <property type="evidence" value="ECO:0007669"/>
    <property type="project" value="UniProtKB-KW"/>
</dbReference>
<keyword evidence="1" id="KW-0378">Hydrolase</keyword>
<keyword evidence="1" id="KW-0547">Nucleotide-binding</keyword>
<keyword evidence="1" id="KW-0227">DNA damage</keyword>
<evidence type="ECO:0000313" key="3">
    <source>
        <dbReference type="EMBL" id="CAG5059903.1"/>
    </source>
</evidence>
<comment type="cofactor">
    <cofactor evidence="1">
        <name>Mg(2+)</name>
        <dbReference type="ChEBI" id="CHEBI:18420"/>
    </cofactor>
</comment>
<proteinExistence type="inferred from homology"/>
<organism evidence="3 4">
    <name type="scientific">Parnassius apollo</name>
    <name type="common">Apollo butterfly</name>
    <name type="synonym">Papilio apollo</name>
    <dbReference type="NCBI Taxonomy" id="110799"/>
    <lineage>
        <taxon>Eukaryota</taxon>
        <taxon>Metazoa</taxon>
        <taxon>Ecdysozoa</taxon>
        <taxon>Arthropoda</taxon>
        <taxon>Hexapoda</taxon>
        <taxon>Insecta</taxon>
        <taxon>Pterygota</taxon>
        <taxon>Neoptera</taxon>
        <taxon>Endopterygota</taxon>
        <taxon>Lepidoptera</taxon>
        <taxon>Glossata</taxon>
        <taxon>Ditrysia</taxon>
        <taxon>Papilionoidea</taxon>
        <taxon>Papilionidae</taxon>
        <taxon>Parnassiinae</taxon>
        <taxon>Parnassini</taxon>
        <taxon>Parnassius</taxon>
        <taxon>Parnassius</taxon>
    </lineage>
</organism>
<dbReference type="EMBL" id="CAJQZP010001707">
    <property type="protein sequence ID" value="CAG5059903.1"/>
    <property type="molecule type" value="Genomic_DNA"/>
</dbReference>
<accession>A0A8S3YCT5</accession>
<comment type="caution">
    <text evidence="3">The sequence shown here is derived from an EMBL/GenBank/DDBJ whole genome shotgun (WGS) entry which is preliminary data.</text>
</comment>
<keyword evidence="4" id="KW-1185">Reference proteome</keyword>
<comment type="similarity">
    <text evidence="1">Belongs to the helicase family.</text>
</comment>
<dbReference type="PANTHER" id="PTHR10492">
    <property type="match status" value="1"/>
</dbReference>
<comment type="catalytic activity">
    <reaction evidence="1">
        <text>ATP + H2O = ADP + phosphate + H(+)</text>
        <dbReference type="Rhea" id="RHEA:13065"/>
        <dbReference type="ChEBI" id="CHEBI:15377"/>
        <dbReference type="ChEBI" id="CHEBI:15378"/>
        <dbReference type="ChEBI" id="CHEBI:30616"/>
        <dbReference type="ChEBI" id="CHEBI:43474"/>
        <dbReference type="ChEBI" id="CHEBI:456216"/>
        <dbReference type="EC" id="5.6.2.3"/>
    </reaction>
</comment>
<keyword evidence="1" id="KW-0233">DNA recombination</keyword>
<keyword evidence="1" id="KW-0067">ATP-binding</keyword>